<dbReference type="CDD" id="cd22191">
    <property type="entry name" value="DPBB_RlpA_EXP_N-like"/>
    <property type="match status" value="1"/>
</dbReference>
<feature type="domain" description="RlpA-like protein double-psi beta-barrel" evidence="2">
    <location>
        <begin position="12"/>
        <end position="105"/>
    </location>
</feature>
<dbReference type="PROSITE" id="PS51257">
    <property type="entry name" value="PROKAR_LIPOPROTEIN"/>
    <property type="match status" value="1"/>
</dbReference>
<dbReference type="InterPro" id="IPR036908">
    <property type="entry name" value="RlpA-like_sf"/>
</dbReference>
<dbReference type="Gene3D" id="2.40.40.10">
    <property type="entry name" value="RlpA-like domain"/>
    <property type="match status" value="1"/>
</dbReference>
<dbReference type="InterPro" id="IPR051477">
    <property type="entry name" value="Expansin_CellWall"/>
</dbReference>
<gene>
    <name evidence="3" type="ORF">BT96DRAFT_914276</name>
</gene>
<accession>A0A6A4IDV6</accession>
<dbReference type="OrthoDB" id="623670at2759"/>
<organism evidence="3 4">
    <name type="scientific">Gymnopus androsaceus JB14</name>
    <dbReference type="NCBI Taxonomy" id="1447944"/>
    <lineage>
        <taxon>Eukaryota</taxon>
        <taxon>Fungi</taxon>
        <taxon>Dikarya</taxon>
        <taxon>Basidiomycota</taxon>
        <taxon>Agaricomycotina</taxon>
        <taxon>Agaricomycetes</taxon>
        <taxon>Agaricomycetidae</taxon>
        <taxon>Agaricales</taxon>
        <taxon>Marasmiineae</taxon>
        <taxon>Omphalotaceae</taxon>
        <taxon>Gymnopus</taxon>
    </lineage>
</organism>
<keyword evidence="1" id="KW-0732">Signal</keyword>
<dbReference type="EMBL" id="ML769393">
    <property type="protein sequence ID" value="KAE9407913.1"/>
    <property type="molecule type" value="Genomic_DNA"/>
</dbReference>
<reference evidence="3" key="1">
    <citation type="journal article" date="2019" name="Environ. Microbiol.">
        <title>Fungal ecological strategies reflected in gene transcription - a case study of two litter decomposers.</title>
        <authorList>
            <person name="Barbi F."/>
            <person name="Kohler A."/>
            <person name="Barry K."/>
            <person name="Baskaran P."/>
            <person name="Daum C."/>
            <person name="Fauchery L."/>
            <person name="Ihrmark K."/>
            <person name="Kuo A."/>
            <person name="LaButti K."/>
            <person name="Lipzen A."/>
            <person name="Morin E."/>
            <person name="Grigoriev I.V."/>
            <person name="Henrissat B."/>
            <person name="Lindahl B."/>
            <person name="Martin F."/>
        </authorList>
    </citation>
    <scope>NUCLEOTIDE SEQUENCE</scope>
    <source>
        <strain evidence="3">JB14</strain>
    </source>
</reference>
<dbReference type="AlphaFoldDB" id="A0A6A4IDV6"/>
<proteinExistence type="predicted"/>
<name>A0A6A4IDV6_9AGAR</name>
<evidence type="ECO:0000256" key="1">
    <source>
        <dbReference type="ARBA" id="ARBA00022729"/>
    </source>
</evidence>
<dbReference type="SUPFAM" id="SSF50685">
    <property type="entry name" value="Barwin-like endoglucanases"/>
    <property type="match status" value="1"/>
</dbReference>
<dbReference type="PANTHER" id="PTHR31836:SF24">
    <property type="entry name" value="RLPA-LIKE PROTEIN DOUBLE-PSI BETA-BARREL DOMAIN-CONTAINING PROTEIN"/>
    <property type="match status" value="1"/>
</dbReference>
<keyword evidence="4" id="KW-1185">Reference proteome</keyword>
<dbReference type="Proteomes" id="UP000799118">
    <property type="component" value="Unassembled WGS sequence"/>
</dbReference>
<sequence length="130" mass="13901">MSLQSRQTYSGGVATFFYQNGVAGACGTVHSDDDLIAAIDQTRYGDPSQVSSLCGKKVTITNTNNQKTVTVTIADDCPTCDNENSIDLSVRAFTQIATEEEGEVPSKSLGNTSQTRTAARTRTMVLTQIL</sequence>
<dbReference type="Pfam" id="PF03330">
    <property type="entry name" value="DPBB_1"/>
    <property type="match status" value="1"/>
</dbReference>
<evidence type="ECO:0000313" key="3">
    <source>
        <dbReference type="EMBL" id="KAE9407913.1"/>
    </source>
</evidence>
<dbReference type="PANTHER" id="PTHR31836">
    <property type="match status" value="1"/>
</dbReference>
<feature type="non-terminal residue" evidence="3">
    <location>
        <position position="130"/>
    </location>
</feature>
<evidence type="ECO:0000313" key="4">
    <source>
        <dbReference type="Proteomes" id="UP000799118"/>
    </source>
</evidence>
<evidence type="ECO:0000259" key="2">
    <source>
        <dbReference type="Pfam" id="PF03330"/>
    </source>
</evidence>
<protein>
    <submittedName>
        <fullName evidence="3">Barwin-like endoglucanase</fullName>
    </submittedName>
</protein>
<dbReference type="InterPro" id="IPR009009">
    <property type="entry name" value="RlpA-like_DPBB"/>
</dbReference>